<dbReference type="Proteomes" id="UP000601099">
    <property type="component" value="Unassembled WGS sequence"/>
</dbReference>
<reference evidence="1 2" key="1">
    <citation type="submission" date="2020-11" db="EMBL/GenBank/DDBJ databases">
        <title>Hymenobacter sp.</title>
        <authorList>
            <person name="Kim M.K."/>
        </authorList>
    </citation>
    <scope>NUCLEOTIDE SEQUENCE [LARGE SCALE GENOMIC DNA]</scope>
    <source>
        <strain evidence="1 2">BT594</strain>
    </source>
</reference>
<sequence>MSLLYFENAAGRLLEDPAGFLRVVWTGRPRGPHDAQALFTHMQAALQRHGWSRIFIDQRQMLPFSPQEQTWVARHWLPQAVQAGYRHGAVLVSNDVMVRLATAYVTTQVQGQPLLYRSFETEDAAIAWLLRQPMTP</sequence>
<dbReference type="RefSeq" id="WP_196957410.1">
    <property type="nucleotide sequence ID" value="NZ_JADWYK010000026.1"/>
</dbReference>
<gene>
    <name evidence="1" type="ORF">I5L79_22790</name>
</gene>
<evidence type="ECO:0000313" key="1">
    <source>
        <dbReference type="EMBL" id="MBG8556392.1"/>
    </source>
</evidence>
<dbReference type="Pfam" id="PF11964">
    <property type="entry name" value="SpoIIAA-like"/>
    <property type="match status" value="1"/>
</dbReference>
<name>A0ABS0L8F4_9BACT</name>
<comment type="caution">
    <text evidence="1">The sequence shown here is derived from an EMBL/GenBank/DDBJ whole genome shotgun (WGS) entry which is preliminary data.</text>
</comment>
<accession>A0ABS0L8F4</accession>
<dbReference type="InterPro" id="IPR021866">
    <property type="entry name" value="SpoIIAA-like"/>
</dbReference>
<dbReference type="EMBL" id="JADWYK010000026">
    <property type="protein sequence ID" value="MBG8556392.1"/>
    <property type="molecule type" value="Genomic_DNA"/>
</dbReference>
<evidence type="ECO:0000313" key="2">
    <source>
        <dbReference type="Proteomes" id="UP000601099"/>
    </source>
</evidence>
<organism evidence="1 2">
    <name type="scientific">Hymenobacter guriensis</name>
    <dbReference type="NCBI Taxonomy" id="2793065"/>
    <lineage>
        <taxon>Bacteria</taxon>
        <taxon>Pseudomonadati</taxon>
        <taxon>Bacteroidota</taxon>
        <taxon>Cytophagia</taxon>
        <taxon>Cytophagales</taxon>
        <taxon>Hymenobacteraceae</taxon>
        <taxon>Hymenobacter</taxon>
    </lineage>
</organism>
<protein>
    <submittedName>
        <fullName evidence="1">STAS/SEC14 domain-containing protein</fullName>
    </submittedName>
</protein>
<keyword evidence="2" id="KW-1185">Reference proteome</keyword>
<proteinExistence type="predicted"/>